<keyword evidence="2" id="KW-1133">Transmembrane helix</keyword>
<evidence type="ECO:0000256" key="3">
    <source>
        <dbReference type="SAM" id="SignalP"/>
    </source>
</evidence>
<feature type="transmembrane region" description="Helical" evidence="2">
    <location>
        <begin position="375"/>
        <end position="394"/>
    </location>
</feature>
<feature type="region of interest" description="Disordered" evidence="1">
    <location>
        <begin position="335"/>
        <end position="366"/>
    </location>
</feature>
<feature type="compositionally biased region" description="Polar residues" evidence="1">
    <location>
        <begin position="357"/>
        <end position="366"/>
    </location>
</feature>
<keyword evidence="2" id="KW-0812">Transmembrane</keyword>
<evidence type="ECO:0000256" key="1">
    <source>
        <dbReference type="SAM" id="MobiDB-lite"/>
    </source>
</evidence>
<dbReference type="SMART" id="SM00198">
    <property type="entry name" value="SCP"/>
    <property type="match status" value="1"/>
</dbReference>
<sequence length="481" mass="51789">MRLAWVVVLLATAVLTGPLQALIDGVTPQQVVDLLNSIRGNVVPTAAQMVRLTWNDTLAAAAARYAATQCAANFDGQGPQCPDCANWIGEGMYPSATTHGMLDSINDLMGEKAQWSCTQSGTTLSCKCSSYHCYDNWKVILNDGATTVGCGELLASTCGGSYNIYVCAFNGFSSYAHPYTLSATNSSCTQGTCPSAYPSCVNSLCTRRPATQFTTRRTSVTKMRTKRTSVKQLTKRRTSVKQLTKRRTSVKQLTKRRTSVTTLRATLQRANVPSLRKRTSRPATGHVKRRTSTMRPRSRLTTTPRLLANSSGVSTRSLEPVRQGSVRSFVTSLGTGMAVTTPRSKRSSSKGPGADTRSASAPRSPSLFSDVSDTTLFVVGSVAVVCMAALALLIRRRNQQELSARAIPEFINWPTDPLATSSVQSVGQSAFTGDTRPADPPAHDPFNAMPKAVRRLQARGVARDKFNQGARTVSDPSESDA</sequence>
<reference evidence="5 6" key="1">
    <citation type="submission" date="2015-02" db="EMBL/GenBank/DDBJ databases">
        <authorList>
            <person name="Chooi Y.-H."/>
        </authorList>
    </citation>
    <scope>NUCLEOTIDE SEQUENCE [LARGE SCALE GENOMIC DNA]</scope>
    <source>
        <strain evidence="5">E3</strain>
    </source>
</reference>
<feature type="region of interest" description="Disordered" evidence="1">
    <location>
        <begin position="271"/>
        <end position="320"/>
    </location>
</feature>
<evidence type="ECO:0000313" key="6">
    <source>
        <dbReference type="Proteomes" id="UP000039324"/>
    </source>
</evidence>
<dbReference type="SUPFAM" id="SSF55797">
    <property type="entry name" value="PR-1-like"/>
    <property type="match status" value="1"/>
</dbReference>
<organism evidence="5 6">
    <name type="scientific">Plasmodiophora brassicae</name>
    <name type="common">Clubroot disease agent</name>
    <dbReference type="NCBI Taxonomy" id="37360"/>
    <lineage>
        <taxon>Eukaryota</taxon>
        <taxon>Sar</taxon>
        <taxon>Rhizaria</taxon>
        <taxon>Endomyxa</taxon>
        <taxon>Phytomyxea</taxon>
        <taxon>Plasmodiophorida</taxon>
        <taxon>Plasmodiophoridae</taxon>
        <taxon>Plasmodiophora</taxon>
    </lineage>
</organism>
<gene>
    <name evidence="5" type="ORF">PBRA_004930</name>
</gene>
<feature type="compositionally biased region" description="Basic residues" evidence="1">
    <location>
        <begin position="275"/>
        <end position="298"/>
    </location>
</feature>
<dbReference type="InterPro" id="IPR035940">
    <property type="entry name" value="CAP_sf"/>
</dbReference>
<protein>
    <recommendedName>
        <fullName evidence="4">SCP domain-containing protein</fullName>
    </recommendedName>
</protein>
<feature type="chain" id="PRO_5005193333" description="SCP domain-containing protein" evidence="3">
    <location>
        <begin position="22"/>
        <end position="481"/>
    </location>
</feature>
<dbReference type="EMBL" id="CDSF01000057">
    <property type="protein sequence ID" value="CEO96259.1"/>
    <property type="molecule type" value="Genomic_DNA"/>
</dbReference>
<keyword evidence="6" id="KW-1185">Reference proteome</keyword>
<keyword evidence="2" id="KW-0472">Membrane</keyword>
<dbReference type="AlphaFoldDB" id="A0A0G4IM81"/>
<evidence type="ECO:0000256" key="2">
    <source>
        <dbReference type="SAM" id="Phobius"/>
    </source>
</evidence>
<evidence type="ECO:0000313" key="5">
    <source>
        <dbReference type="EMBL" id="CEO96259.1"/>
    </source>
</evidence>
<evidence type="ECO:0000259" key="4">
    <source>
        <dbReference type="SMART" id="SM00198"/>
    </source>
</evidence>
<accession>A0A0G4IM81</accession>
<dbReference type="STRING" id="37360.A0A0G4IM81"/>
<feature type="region of interest" description="Disordered" evidence="1">
    <location>
        <begin position="429"/>
        <end position="448"/>
    </location>
</feature>
<dbReference type="InterPro" id="IPR014044">
    <property type="entry name" value="CAP_dom"/>
</dbReference>
<dbReference type="Gene3D" id="3.40.33.10">
    <property type="entry name" value="CAP"/>
    <property type="match status" value="1"/>
</dbReference>
<feature type="domain" description="SCP" evidence="4">
    <location>
        <begin position="26"/>
        <end position="171"/>
    </location>
</feature>
<keyword evidence="3" id="KW-0732">Signal</keyword>
<feature type="signal peptide" evidence="3">
    <location>
        <begin position="1"/>
        <end position="21"/>
    </location>
</feature>
<dbReference type="Pfam" id="PF00188">
    <property type="entry name" value="CAP"/>
    <property type="match status" value="1"/>
</dbReference>
<name>A0A0G4IM81_PLABS</name>
<dbReference type="Proteomes" id="UP000039324">
    <property type="component" value="Unassembled WGS sequence"/>
</dbReference>
<feature type="compositionally biased region" description="Polar residues" evidence="1">
    <location>
        <begin position="308"/>
        <end position="317"/>
    </location>
</feature>
<proteinExistence type="predicted"/>